<gene>
    <name evidence="1" type="ORF">DW322_18575</name>
</gene>
<dbReference type="AlphaFoldDB" id="A0A6P2CIX7"/>
<dbReference type="EMBL" id="QRCM01000001">
    <property type="protein sequence ID" value="TXG91820.1"/>
    <property type="molecule type" value="Genomic_DNA"/>
</dbReference>
<reference evidence="1 2" key="1">
    <citation type="submission" date="2018-07" db="EMBL/GenBank/DDBJ databases">
        <title>Genome sequence of Rhodococcus rhodnii ATCC 35071 from Rhodnius prolixus.</title>
        <authorList>
            <person name="Patel V."/>
            <person name="Vogel K.J."/>
        </authorList>
    </citation>
    <scope>NUCLEOTIDE SEQUENCE [LARGE SCALE GENOMIC DNA]</scope>
    <source>
        <strain evidence="1 2">ATCC 35071</strain>
    </source>
</reference>
<dbReference type="Proteomes" id="UP000471120">
    <property type="component" value="Unassembled WGS sequence"/>
</dbReference>
<protein>
    <submittedName>
        <fullName evidence="1">Uncharacterized protein</fullName>
    </submittedName>
</protein>
<proteinExistence type="predicted"/>
<evidence type="ECO:0000313" key="2">
    <source>
        <dbReference type="Proteomes" id="UP000471120"/>
    </source>
</evidence>
<name>A0A6P2CIX7_9NOCA</name>
<organism evidence="1 2">
    <name type="scientific">Rhodococcus rhodnii</name>
    <dbReference type="NCBI Taxonomy" id="38312"/>
    <lineage>
        <taxon>Bacteria</taxon>
        <taxon>Bacillati</taxon>
        <taxon>Actinomycetota</taxon>
        <taxon>Actinomycetes</taxon>
        <taxon>Mycobacteriales</taxon>
        <taxon>Nocardiaceae</taxon>
        <taxon>Rhodococcus</taxon>
    </lineage>
</organism>
<comment type="caution">
    <text evidence="1">The sequence shown here is derived from an EMBL/GenBank/DDBJ whole genome shotgun (WGS) entry which is preliminary data.</text>
</comment>
<sequence length="234" mass="25174">MSAPGVVEWDEDLELVRFATCSARWDPAGGDPRSRSLFVVASWHDNDEIPAPSIIGEITDLYERSALYRLDGRESHMLPGSLRYRRVPTVPRFPRERSSGNVQRQFTGVVATLRVDACTEPTTEDIAAHHTRIERRRRTLYLTGPASSFGATVPAAGGQLSIDLGDPRITKRGHHASATGVVRGTLQQVGVAVGVPEGYSTISRVEAGIPAGNVTAPLFVVLTIDATGIPGTPP</sequence>
<accession>A0A6P2CIX7</accession>
<dbReference type="RefSeq" id="WP_010838597.1">
    <property type="nucleotide sequence ID" value="NZ_QRCM01000001.1"/>
</dbReference>
<evidence type="ECO:0000313" key="1">
    <source>
        <dbReference type="EMBL" id="TXG91820.1"/>
    </source>
</evidence>